<feature type="compositionally biased region" description="Polar residues" evidence="1">
    <location>
        <begin position="544"/>
        <end position="555"/>
    </location>
</feature>
<organism evidence="2 3">
    <name type="scientific">Naegleria fowleri</name>
    <name type="common">Brain eating amoeba</name>
    <dbReference type="NCBI Taxonomy" id="5763"/>
    <lineage>
        <taxon>Eukaryota</taxon>
        <taxon>Discoba</taxon>
        <taxon>Heterolobosea</taxon>
        <taxon>Tetramitia</taxon>
        <taxon>Eutetramitia</taxon>
        <taxon>Vahlkampfiidae</taxon>
        <taxon>Naegleria</taxon>
    </lineage>
</organism>
<reference evidence="2 3" key="1">
    <citation type="journal article" date="2019" name="Sci. Rep.">
        <title>Nanopore sequencing improves the draft genome of the human pathogenic amoeba Naegleria fowleri.</title>
        <authorList>
            <person name="Liechti N."/>
            <person name="Schurch N."/>
            <person name="Bruggmann R."/>
            <person name="Wittwer M."/>
        </authorList>
    </citation>
    <scope>NUCLEOTIDE SEQUENCE [LARGE SCALE GENOMIC DNA]</scope>
    <source>
        <strain evidence="2 3">ATCC 30894</strain>
    </source>
</reference>
<gene>
    <name evidence="2" type="ORF">FDP41_002228</name>
</gene>
<evidence type="ECO:0000313" key="2">
    <source>
        <dbReference type="EMBL" id="KAF0978408.1"/>
    </source>
</evidence>
<name>A0A6A5BX99_NAEFO</name>
<dbReference type="AlphaFoldDB" id="A0A6A5BX99"/>
<feature type="compositionally biased region" description="Low complexity" evidence="1">
    <location>
        <begin position="556"/>
        <end position="577"/>
    </location>
</feature>
<dbReference type="EMBL" id="VFQX01000029">
    <property type="protein sequence ID" value="KAF0978408.1"/>
    <property type="molecule type" value="Genomic_DNA"/>
</dbReference>
<dbReference type="VEuPathDB" id="AmoebaDB:NfTy_043230"/>
<feature type="compositionally biased region" description="Polar residues" evidence="1">
    <location>
        <begin position="578"/>
        <end position="594"/>
    </location>
</feature>
<accession>A0A6A5BX99</accession>
<dbReference type="OrthoDB" id="10357202at2759"/>
<protein>
    <submittedName>
        <fullName evidence="2">Uncharacterized protein</fullName>
    </submittedName>
</protein>
<dbReference type="RefSeq" id="XP_044563121.1">
    <property type="nucleotide sequence ID" value="XM_044705399.1"/>
</dbReference>
<evidence type="ECO:0000313" key="3">
    <source>
        <dbReference type="Proteomes" id="UP000444721"/>
    </source>
</evidence>
<dbReference type="GeneID" id="68109446"/>
<dbReference type="Proteomes" id="UP000444721">
    <property type="component" value="Unassembled WGS sequence"/>
</dbReference>
<proteinExistence type="predicted"/>
<dbReference type="OMA" id="HENIYER"/>
<comment type="caution">
    <text evidence="2">The sequence shown here is derived from an EMBL/GenBank/DDBJ whole genome shotgun (WGS) entry which is preliminary data.</text>
</comment>
<dbReference type="VEuPathDB" id="AmoebaDB:FDP41_002228"/>
<evidence type="ECO:0000256" key="1">
    <source>
        <dbReference type="SAM" id="MobiDB-lite"/>
    </source>
</evidence>
<dbReference type="VEuPathDB" id="AmoebaDB:NF0105400"/>
<keyword evidence="3" id="KW-1185">Reference proteome</keyword>
<sequence>MEAALQINSAHAHQLFQHRVIAFNFKWQAIPHEQLKLNPNVLQDGTHDEHLTPRMVIFLLEPHNKYLSTLDNHHEIETNENSSSDPALGNSSSSCMKEISDLEFIQRYTKQVDQAREGFDEYFDYLKKHQLVSSLKVHDSYYERWTQFNQQYSKDSSKLEMSTETSQPFSLKDIDEGSFVFLVKTLNDGTLALRGDSKHSMKYDVSGTLAFSVKHVVVNGEFMKMGLTGSGWVPPKFRGIHETKLIPWFLHLYMFKEMGVRYYAHVFEENTRCLGFVEKTGLFPSKLRMNFIGVKLPLSTNAKEMSSNASITRVDTFDKFNSLMRKLYGTGNFLVDRLENIYFHPNFEGCFLDEKNNFTFQIWKGKYGVDAISNEQYPAFMIMNMTQAHAPIDVTCQQLEIIQNYLQNDLIPKLILSRNFTNTSHTYLYHVTNSHAMKIALCERYLDHPSLSVAFLAYTFQDNDMFMHYIPKSKNSSETSSTTAPSVPKSEPVWNFVMGEYITFDKNMNLFLDPRDCTSKPLVWSEDIKCSLSLLGDKKLWSTTSGAPSTSIQPQSTDKTSTDLSSSCATSSSNNSNVIPQQISPSSKLDTPSETPKHLQSAFYSSSQMVLNCDSHSVVDSLWSEKDVQFVNLISG</sequence>
<feature type="region of interest" description="Disordered" evidence="1">
    <location>
        <begin position="544"/>
        <end position="595"/>
    </location>
</feature>